<proteinExistence type="predicted"/>
<evidence type="ECO:0000313" key="2">
    <source>
        <dbReference type="Proteomes" id="UP000032142"/>
    </source>
</evidence>
<dbReference type="EMBL" id="KN396465">
    <property type="protein sequence ID" value="KHG11784.1"/>
    <property type="molecule type" value="Genomic_DNA"/>
</dbReference>
<dbReference type="AlphaFoldDB" id="A0A0B0NJ39"/>
<evidence type="ECO:0000313" key="1">
    <source>
        <dbReference type="EMBL" id="KHG11784.1"/>
    </source>
</evidence>
<protein>
    <submittedName>
        <fullName evidence="1">Uncharacterized protein</fullName>
    </submittedName>
</protein>
<gene>
    <name evidence="1" type="ORF">F383_15925</name>
</gene>
<organism evidence="1 2">
    <name type="scientific">Gossypium arboreum</name>
    <name type="common">Tree cotton</name>
    <name type="synonym">Gossypium nanking</name>
    <dbReference type="NCBI Taxonomy" id="29729"/>
    <lineage>
        <taxon>Eukaryota</taxon>
        <taxon>Viridiplantae</taxon>
        <taxon>Streptophyta</taxon>
        <taxon>Embryophyta</taxon>
        <taxon>Tracheophyta</taxon>
        <taxon>Spermatophyta</taxon>
        <taxon>Magnoliopsida</taxon>
        <taxon>eudicotyledons</taxon>
        <taxon>Gunneridae</taxon>
        <taxon>Pentapetalae</taxon>
        <taxon>rosids</taxon>
        <taxon>malvids</taxon>
        <taxon>Malvales</taxon>
        <taxon>Malvaceae</taxon>
        <taxon>Malvoideae</taxon>
        <taxon>Gossypium</taxon>
    </lineage>
</organism>
<name>A0A0B0NJ39_GOSAR</name>
<reference evidence="2" key="1">
    <citation type="submission" date="2014-09" db="EMBL/GenBank/DDBJ databases">
        <authorList>
            <person name="Mudge J."/>
            <person name="Ramaraj T."/>
            <person name="Lindquist I.E."/>
            <person name="Bharti A.K."/>
            <person name="Sundararajan A."/>
            <person name="Cameron C.T."/>
            <person name="Woodward J.E."/>
            <person name="May G.D."/>
            <person name="Brubaker C."/>
            <person name="Broadhvest J."/>
            <person name="Wilkins T.A."/>
        </authorList>
    </citation>
    <scope>NUCLEOTIDE SEQUENCE</scope>
    <source>
        <strain evidence="2">cv. AKA8401</strain>
    </source>
</reference>
<keyword evidence="2" id="KW-1185">Reference proteome</keyword>
<sequence>MSIAYFNEQPSSLQTPYQKLTSILEFQTHNRSPHSDTKLLCALA</sequence>
<dbReference type="Proteomes" id="UP000032142">
    <property type="component" value="Unassembled WGS sequence"/>
</dbReference>
<accession>A0A0B0NJ39</accession>